<evidence type="ECO:0000313" key="2">
    <source>
        <dbReference type="EMBL" id="UQA91287.1"/>
    </source>
</evidence>
<organism evidence="2 3">
    <name type="scientific">Streptomyces halobius</name>
    <dbReference type="NCBI Taxonomy" id="2879846"/>
    <lineage>
        <taxon>Bacteria</taxon>
        <taxon>Bacillati</taxon>
        <taxon>Actinomycetota</taxon>
        <taxon>Actinomycetes</taxon>
        <taxon>Kitasatosporales</taxon>
        <taxon>Streptomycetaceae</taxon>
        <taxon>Streptomyces</taxon>
    </lineage>
</organism>
<gene>
    <name evidence="2" type="ORF">K9S39_04805</name>
</gene>
<dbReference type="RefSeq" id="WP_248862114.1">
    <property type="nucleotide sequence ID" value="NZ_CP086322.1"/>
</dbReference>
<accession>A0ABY4M0L1</accession>
<evidence type="ECO:0008006" key="4">
    <source>
        <dbReference type="Google" id="ProtNLM"/>
    </source>
</evidence>
<keyword evidence="1" id="KW-1133">Transmembrane helix</keyword>
<sequence length="159" mass="16621">MDFAVGPALLAGLVGTVAMTAAMMMGRVMGMTSMDIALITGGMMTGDERRARMLGMIMHFVVMGTVVFGLIYAAVFHWIGSASWLAGLVVGLIHGLLVGVIALPMMGAFHPRMRGSGDGFRLDLPGIMGIGYGKGTPMGLLMGHLIYGLVVALVYAALM</sequence>
<reference evidence="2" key="1">
    <citation type="submission" date="2021-10" db="EMBL/GenBank/DDBJ databases">
        <title>Streptomyces nigrumlapis sp.nov.,an antimicrobial producing actinobacterium isolated from Black Gobi rocks.</title>
        <authorList>
            <person name="Wen Y."/>
            <person name="Zhang W."/>
            <person name="Liu X.G."/>
        </authorList>
    </citation>
    <scope>NUCLEOTIDE SEQUENCE</scope>
    <source>
        <strain evidence="2">ST13-2-2</strain>
    </source>
</reference>
<protein>
    <recommendedName>
        <fullName evidence="4">DUF2269 family protein</fullName>
    </recommendedName>
</protein>
<evidence type="ECO:0000313" key="3">
    <source>
        <dbReference type="Proteomes" id="UP000830115"/>
    </source>
</evidence>
<dbReference type="EMBL" id="CP086322">
    <property type="protein sequence ID" value="UQA91287.1"/>
    <property type="molecule type" value="Genomic_DNA"/>
</dbReference>
<keyword evidence="1" id="KW-0472">Membrane</keyword>
<feature type="transmembrane region" description="Helical" evidence="1">
    <location>
        <begin position="57"/>
        <end position="79"/>
    </location>
</feature>
<feature type="transmembrane region" description="Helical" evidence="1">
    <location>
        <begin position="85"/>
        <end position="106"/>
    </location>
</feature>
<evidence type="ECO:0000256" key="1">
    <source>
        <dbReference type="SAM" id="Phobius"/>
    </source>
</evidence>
<feature type="transmembrane region" description="Helical" evidence="1">
    <location>
        <begin position="138"/>
        <end position="158"/>
    </location>
</feature>
<keyword evidence="3" id="KW-1185">Reference proteome</keyword>
<dbReference type="Proteomes" id="UP000830115">
    <property type="component" value="Chromosome"/>
</dbReference>
<proteinExistence type="predicted"/>
<name>A0ABY4M0L1_9ACTN</name>
<keyword evidence="1" id="KW-0812">Transmembrane</keyword>